<protein>
    <recommendedName>
        <fullName evidence="11">Sugar phosphate transporter domain-containing protein</fullName>
    </recommendedName>
</protein>
<dbReference type="SUPFAM" id="SSF103481">
    <property type="entry name" value="Multidrug resistance efflux transporter EmrE"/>
    <property type="match status" value="1"/>
</dbReference>
<proteinExistence type="inferred from homology"/>
<feature type="transmembrane region" description="Helical" evidence="8">
    <location>
        <begin position="275"/>
        <end position="296"/>
    </location>
</feature>
<keyword evidence="10" id="KW-1185">Reference proteome</keyword>
<keyword evidence="4 8" id="KW-0812">Transmembrane</keyword>
<evidence type="ECO:0000256" key="5">
    <source>
        <dbReference type="ARBA" id="ARBA00022824"/>
    </source>
</evidence>
<organism evidence="9 10">
    <name type="scientific">Plasmodiophora brassicae</name>
    <name type="common">Clubroot disease agent</name>
    <dbReference type="NCBI Taxonomy" id="37360"/>
    <lineage>
        <taxon>Eukaryota</taxon>
        <taxon>Sar</taxon>
        <taxon>Rhizaria</taxon>
        <taxon>Endomyxa</taxon>
        <taxon>Phytomyxea</taxon>
        <taxon>Plasmodiophorida</taxon>
        <taxon>Plasmodiophoridae</taxon>
        <taxon>Plasmodiophora</taxon>
    </lineage>
</organism>
<evidence type="ECO:0000256" key="2">
    <source>
        <dbReference type="ARBA" id="ARBA00010694"/>
    </source>
</evidence>
<accession>A0A0G4IU36</accession>
<dbReference type="GO" id="GO:0000139">
    <property type="term" value="C:Golgi membrane"/>
    <property type="evidence" value="ECO:0007669"/>
    <property type="project" value="TreeGrafter"/>
</dbReference>
<dbReference type="OMA" id="CGAIGQV"/>
<dbReference type="STRING" id="37360.A0A0G4IU36"/>
<evidence type="ECO:0000313" key="10">
    <source>
        <dbReference type="Proteomes" id="UP000039324"/>
    </source>
</evidence>
<sequence length="339" mass="37746">MGRSYSHAQDVLHLAGCTAGIYLCFLSFGWVQEKLYKTRHGADGALFTYTVFLVFCQCVCNTVTALVCRVVLGGASPVEGRSRVPAKQYAMVAAAYIGAMLCSNQALRYVNYPTQVLGKSCKMIPVMLMVVFRLGICINGKRYKKQEYVQVALITLGISVFMGFQQSSGSKHESVQRLEGVALLLLSLALDGFTGPLQERIIARHRPSMHEMMFGTNAYAIPICLAVMFAQGSFWEAVSFTQRHPDILRDILEFCIFSAVGQNFIFLTMFRFDSLVLTTVTTTRKFFTILFSVLWFGNRVNTPQWVGVALVFAGLGLNIYTKYQAKRMAQVAAAEKKSE</sequence>
<keyword evidence="7 8" id="KW-0472">Membrane</keyword>
<keyword evidence="5" id="KW-0256">Endoplasmic reticulum</keyword>
<dbReference type="EMBL" id="CDSF01000086">
    <property type="protein sequence ID" value="CEO98649.1"/>
    <property type="molecule type" value="Genomic_DNA"/>
</dbReference>
<gene>
    <name evidence="9" type="ORF">PBRA_006763</name>
</gene>
<dbReference type="PANTHER" id="PTHR10778:SF10">
    <property type="entry name" value="SOLUTE CARRIER FAMILY 35 MEMBER B1"/>
    <property type="match status" value="1"/>
</dbReference>
<dbReference type="AlphaFoldDB" id="A0A0G4IU36"/>
<dbReference type="InterPro" id="IPR013657">
    <property type="entry name" value="SCL35B1-4/HUT1"/>
</dbReference>
<keyword evidence="3" id="KW-0813">Transport</keyword>
<dbReference type="Pfam" id="PF08449">
    <property type="entry name" value="UAA"/>
    <property type="match status" value="1"/>
</dbReference>
<evidence type="ECO:0000313" key="9">
    <source>
        <dbReference type="EMBL" id="CEO98649.1"/>
    </source>
</evidence>
<comment type="subcellular location">
    <subcellularLocation>
        <location evidence="1">Endoplasmic reticulum membrane</location>
        <topology evidence="1">Multi-pass membrane protein</topology>
    </subcellularLocation>
</comment>
<feature type="transmembrane region" description="Helical" evidence="8">
    <location>
        <begin position="46"/>
        <end position="68"/>
    </location>
</feature>
<comment type="similarity">
    <text evidence="2">Belongs to the nucleotide-sugar transporter family. SLC35B subfamily.</text>
</comment>
<evidence type="ECO:0000256" key="1">
    <source>
        <dbReference type="ARBA" id="ARBA00004477"/>
    </source>
</evidence>
<feature type="transmembrane region" description="Helical" evidence="8">
    <location>
        <begin position="116"/>
        <end position="136"/>
    </location>
</feature>
<dbReference type="GO" id="GO:0005460">
    <property type="term" value="F:UDP-glucose transmembrane transporter activity"/>
    <property type="evidence" value="ECO:0007669"/>
    <property type="project" value="TreeGrafter"/>
</dbReference>
<dbReference type="GO" id="GO:0005789">
    <property type="term" value="C:endoplasmic reticulum membrane"/>
    <property type="evidence" value="ECO:0007669"/>
    <property type="project" value="UniProtKB-SubCell"/>
</dbReference>
<dbReference type="GO" id="GO:0005459">
    <property type="term" value="F:UDP-galactose transmembrane transporter activity"/>
    <property type="evidence" value="ECO:0007669"/>
    <property type="project" value="TreeGrafter"/>
</dbReference>
<evidence type="ECO:0000256" key="8">
    <source>
        <dbReference type="SAM" id="Phobius"/>
    </source>
</evidence>
<evidence type="ECO:0008006" key="11">
    <source>
        <dbReference type="Google" id="ProtNLM"/>
    </source>
</evidence>
<feature type="transmembrane region" description="Helical" evidence="8">
    <location>
        <begin position="247"/>
        <end position="268"/>
    </location>
</feature>
<reference evidence="9 10" key="1">
    <citation type="submission" date="2015-02" db="EMBL/GenBank/DDBJ databases">
        <authorList>
            <person name="Chooi Y.-H."/>
        </authorList>
    </citation>
    <scope>NUCLEOTIDE SEQUENCE [LARGE SCALE GENOMIC DNA]</scope>
    <source>
        <strain evidence="9">E3</strain>
    </source>
</reference>
<keyword evidence="6 8" id="KW-1133">Transmembrane helix</keyword>
<evidence type="ECO:0000256" key="7">
    <source>
        <dbReference type="ARBA" id="ARBA00023136"/>
    </source>
</evidence>
<feature type="transmembrane region" description="Helical" evidence="8">
    <location>
        <begin position="218"/>
        <end position="235"/>
    </location>
</feature>
<feature type="transmembrane region" description="Helical" evidence="8">
    <location>
        <begin position="302"/>
        <end position="320"/>
    </location>
</feature>
<evidence type="ECO:0000256" key="4">
    <source>
        <dbReference type="ARBA" id="ARBA00022692"/>
    </source>
</evidence>
<evidence type="ECO:0000256" key="3">
    <source>
        <dbReference type="ARBA" id="ARBA00022448"/>
    </source>
</evidence>
<evidence type="ECO:0000256" key="6">
    <source>
        <dbReference type="ARBA" id="ARBA00022989"/>
    </source>
</evidence>
<dbReference type="Proteomes" id="UP000039324">
    <property type="component" value="Unassembled WGS sequence"/>
</dbReference>
<name>A0A0G4IU36_PLABS</name>
<dbReference type="InterPro" id="IPR037185">
    <property type="entry name" value="EmrE-like"/>
</dbReference>
<dbReference type="PANTHER" id="PTHR10778">
    <property type="entry name" value="SOLUTE CARRIER FAMILY 35 MEMBER B"/>
    <property type="match status" value="1"/>
</dbReference>
<feature type="transmembrane region" description="Helical" evidence="8">
    <location>
        <begin position="12"/>
        <end position="31"/>
    </location>
</feature>
<dbReference type="OrthoDB" id="1601at2759"/>
<feature type="transmembrane region" description="Helical" evidence="8">
    <location>
        <begin position="89"/>
        <end position="110"/>
    </location>
</feature>